<protein>
    <submittedName>
        <fullName evidence="1">Uncharacterized protein</fullName>
    </submittedName>
</protein>
<evidence type="ECO:0000313" key="2">
    <source>
        <dbReference type="Proteomes" id="UP000482960"/>
    </source>
</evidence>
<reference evidence="1 2" key="2">
    <citation type="submission" date="2020-03" db="EMBL/GenBank/DDBJ databases">
        <authorList>
            <person name="Ichikawa N."/>
            <person name="Kimura A."/>
            <person name="Kitahashi Y."/>
            <person name="Uohara A."/>
        </authorList>
    </citation>
    <scope>NUCLEOTIDE SEQUENCE [LARGE SCALE GENOMIC DNA]</scope>
    <source>
        <strain evidence="1 2">NBRC 108638</strain>
    </source>
</reference>
<name>A0A6V8L9W3_9ACTN</name>
<comment type="caution">
    <text evidence="1">The sequence shown here is derived from an EMBL/GenBank/DDBJ whole genome shotgun (WGS) entry which is preliminary data.</text>
</comment>
<proteinExistence type="predicted"/>
<dbReference type="Proteomes" id="UP000482960">
    <property type="component" value="Unassembled WGS sequence"/>
</dbReference>
<keyword evidence="2" id="KW-1185">Reference proteome</keyword>
<accession>A0A6V8L9W3</accession>
<dbReference type="EMBL" id="BLPG01000001">
    <property type="protein sequence ID" value="GFJ93124.1"/>
    <property type="molecule type" value="Genomic_DNA"/>
</dbReference>
<reference evidence="1 2" key="1">
    <citation type="submission" date="2020-03" db="EMBL/GenBank/DDBJ databases">
        <title>Whole genome shotgun sequence of Phytohabitans rumicis NBRC 108638.</title>
        <authorList>
            <person name="Komaki H."/>
            <person name="Tamura T."/>
        </authorList>
    </citation>
    <scope>NUCLEOTIDE SEQUENCE [LARGE SCALE GENOMIC DNA]</scope>
    <source>
        <strain evidence="1 2">NBRC 108638</strain>
    </source>
</reference>
<dbReference type="AlphaFoldDB" id="A0A6V8L9W3"/>
<sequence length="92" mass="10081">MCQLDLPHRQEAGHLPANTLTCPGAIAPVSAKIGRMSGRRSTRRWHQDGFMGRRGKFARLVDDFVATVDRLGGQVDPATVAEELQDRIDAIA</sequence>
<gene>
    <name evidence="1" type="ORF">Prum_067660</name>
</gene>
<evidence type="ECO:0000313" key="1">
    <source>
        <dbReference type="EMBL" id="GFJ93124.1"/>
    </source>
</evidence>
<organism evidence="1 2">
    <name type="scientific">Phytohabitans rumicis</name>
    <dbReference type="NCBI Taxonomy" id="1076125"/>
    <lineage>
        <taxon>Bacteria</taxon>
        <taxon>Bacillati</taxon>
        <taxon>Actinomycetota</taxon>
        <taxon>Actinomycetes</taxon>
        <taxon>Micromonosporales</taxon>
        <taxon>Micromonosporaceae</taxon>
    </lineage>
</organism>